<keyword evidence="5" id="KW-0732">Signal</keyword>
<evidence type="ECO:0000256" key="4">
    <source>
        <dbReference type="ARBA" id="ARBA00022692"/>
    </source>
</evidence>
<keyword evidence="4 10" id="KW-0812">Transmembrane</keyword>
<evidence type="ECO:0000256" key="2">
    <source>
        <dbReference type="ARBA" id="ARBA00022518"/>
    </source>
</evidence>
<dbReference type="InterPro" id="IPR008131">
    <property type="entry name" value="Adeno_E3_14_5"/>
</dbReference>
<dbReference type="GO" id="GO:0009966">
    <property type="term" value="P:regulation of signal transduction"/>
    <property type="evidence" value="ECO:0007669"/>
    <property type="project" value="InterPro"/>
</dbReference>
<evidence type="ECO:0000256" key="9">
    <source>
        <dbReference type="ARBA" id="ARBA00023180"/>
    </source>
</evidence>
<dbReference type="GO" id="GO:0033644">
    <property type="term" value="C:host cell membrane"/>
    <property type="evidence" value="ECO:0007669"/>
    <property type="project" value="UniProtKB-SubCell"/>
</dbReference>
<feature type="transmembrane region" description="Helical" evidence="10">
    <location>
        <begin position="40"/>
        <end position="61"/>
    </location>
</feature>
<name>A0A3G8WIX6_ADE12</name>
<evidence type="ECO:0000256" key="8">
    <source>
        <dbReference type="ARBA" id="ARBA00023136"/>
    </source>
</evidence>
<evidence type="ECO:0000256" key="3">
    <source>
        <dbReference type="ARBA" id="ARBA00022553"/>
    </source>
</evidence>
<organism evidence="11">
    <name type="scientific">Human adenovirus A serotype 12</name>
    <name type="common">HAdV-12</name>
    <name type="synonym">Human adenovirus 12</name>
    <dbReference type="NCBI Taxonomy" id="28282"/>
    <lineage>
        <taxon>Viruses</taxon>
        <taxon>Varidnaviria</taxon>
        <taxon>Bamfordvirae</taxon>
        <taxon>Preplasmiviricota</taxon>
        <taxon>Polisuviricotina</taxon>
        <taxon>Pharingeaviricetes</taxon>
        <taxon>Rowavirales</taxon>
        <taxon>Adenoviridae</taxon>
        <taxon>Mastadenovirus</taxon>
        <taxon>Mastadenovirus adami</taxon>
        <taxon>Human mastadenovirus A</taxon>
    </lineage>
</organism>
<dbReference type="PROSITE" id="PS51257">
    <property type="entry name" value="PROKAR_LIPOPROTEIN"/>
    <property type="match status" value="1"/>
</dbReference>
<evidence type="ECO:0000256" key="10">
    <source>
        <dbReference type="SAM" id="Phobius"/>
    </source>
</evidence>
<protein>
    <submittedName>
        <fullName evidence="11">Membrane protein E3 RID-beta</fullName>
    </submittedName>
</protein>
<accession>A0A3G8WIX6</accession>
<keyword evidence="6" id="KW-1043">Host membrane</keyword>
<evidence type="ECO:0000256" key="7">
    <source>
        <dbReference type="ARBA" id="ARBA00022989"/>
    </source>
</evidence>
<comment type="subcellular location">
    <subcellularLocation>
        <location evidence="1">Host membrane</location>
        <topology evidence="1">Single-pass membrane protein</topology>
    </subcellularLocation>
</comment>
<keyword evidence="9" id="KW-0325">Glycoprotein</keyword>
<evidence type="ECO:0000313" key="11">
    <source>
        <dbReference type="EMBL" id="AZI15440.1"/>
    </source>
</evidence>
<dbReference type="GO" id="GO:0016020">
    <property type="term" value="C:membrane"/>
    <property type="evidence" value="ECO:0007669"/>
    <property type="project" value="InterPro"/>
</dbReference>
<keyword evidence="3" id="KW-0597">Phosphoprotein</keyword>
<evidence type="ECO:0000256" key="1">
    <source>
        <dbReference type="ARBA" id="ARBA00004379"/>
    </source>
</evidence>
<reference evidence="11" key="1">
    <citation type="submission" date="2016-09" db="EMBL/GenBank/DDBJ databases">
        <title>A new generic human adenovirus multigene typing system reveals a high ratio of recombinant strains and possible new types in a collection of Swedish isolates.</title>
        <authorList>
            <person name="Kajan G.L."/>
            <person name="Lipiec A."/>
            <person name="Bartha D."/>
            <person name="Allard A."/>
            <person name="Arnberg N."/>
        </authorList>
    </citation>
    <scope>NUCLEOTIDE SEQUENCE [LARGE SCALE GENOMIC DNA]</scope>
    <source>
        <strain evidence="11">GyK010</strain>
    </source>
</reference>
<keyword evidence="7 10" id="KW-1133">Transmembrane helix</keyword>
<evidence type="ECO:0000256" key="6">
    <source>
        <dbReference type="ARBA" id="ARBA00022870"/>
    </source>
</evidence>
<dbReference type="Pfam" id="PF04834">
    <property type="entry name" value="Adeno_E3_14_5"/>
    <property type="match status" value="1"/>
</dbReference>
<evidence type="ECO:0000256" key="5">
    <source>
        <dbReference type="ARBA" id="ARBA00022729"/>
    </source>
</evidence>
<keyword evidence="2" id="KW-0244">Early protein</keyword>
<sequence length="110" mass="12788">MKTALVFFFMLIPVWASSCQLHKPWNFLDCYTKETNYIGWVYGIMSGLVFVSCVVSLQLYARLSFSWNQYTDDLPEYPNPQDDLPLNIVFPEPPRPPSVVSYFKFTGEDD</sequence>
<organismHost>
    <name type="scientific">Homo sapiens</name>
    <name type="common">Human</name>
    <dbReference type="NCBI Taxonomy" id="9606"/>
</organismHost>
<dbReference type="Proteomes" id="UP000319239">
    <property type="component" value="Segment"/>
</dbReference>
<keyword evidence="8 10" id="KW-0472">Membrane</keyword>
<proteinExistence type="predicted"/>
<dbReference type="EMBL" id="KX868289">
    <property type="protein sequence ID" value="AZI15440.1"/>
    <property type="molecule type" value="Genomic_DNA"/>
</dbReference>